<evidence type="ECO:0000256" key="4">
    <source>
        <dbReference type="ARBA" id="ARBA00022553"/>
    </source>
</evidence>
<keyword evidence="3 13" id="KW-1003">Cell membrane</keyword>
<keyword evidence="6 14" id="KW-0812">Transmembrane</keyword>
<organism evidence="16 17">
    <name type="scientific">Sporolactobacillus kofuensis</name>
    <dbReference type="NCBI Taxonomy" id="269672"/>
    <lineage>
        <taxon>Bacteria</taxon>
        <taxon>Bacillati</taxon>
        <taxon>Bacillota</taxon>
        <taxon>Bacilli</taxon>
        <taxon>Bacillales</taxon>
        <taxon>Sporolactobacillaceae</taxon>
        <taxon>Sporolactobacillus</taxon>
    </lineage>
</organism>
<keyword evidence="4" id="KW-0597">Phosphoprotein</keyword>
<evidence type="ECO:0000259" key="15">
    <source>
        <dbReference type="SMART" id="SM00387"/>
    </source>
</evidence>
<keyword evidence="9 13" id="KW-0067">ATP-binding</keyword>
<dbReference type="RefSeq" id="WP_253053318.1">
    <property type="nucleotide sequence ID" value="NZ_JAMXWN010000004.1"/>
</dbReference>
<keyword evidence="10 14" id="KW-1133">Transmembrane helix</keyword>
<feature type="domain" description="Histidine kinase/HSP90-like ATPase" evidence="15">
    <location>
        <begin position="249"/>
        <end position="342"/>
    </location>
</feature>
<evidence type="ECO:0000256" key="10">
    <source>
        <dbReference type="ARBA" id="ARBA00022989"/>
    </source>
</evidence>
<dbReference type="Gene3D" id="1.20.5.1930">
    <property type="match status" value="1"/>
</dbReference>
<evidence type="ECO:0000313" key="16">
    <source>
        <dbReference type="EMBL" id="MFC6386391.1"/>
    </source>
</evidence>
<dbReference type="InterPro" id="IPR003594">
    <property type="entry name" value="HATPase_dom"/>
</dbReference>
<name>A0ABW1WDD8_9BACL</name>
<evidence type="ECO:0000256" key="3">
    <source>
        <dbReference type="ARBA" id="ARBA00022475"/>
    </source>
</evidence>
<dbReference type="PANTHER" id="PTHR24421:SF37">
    <property type="entry name" value="SENSOR HISTIDINE KINASE NARS"/>
    <property type="match status" value="1"/>
</dbReference>
<keyword evidence="5 13" id="KW-0808">Transferase</keyword>
<dbReference type="CDD" id="cd16917">
    <property type="entry name" value="HATPase_UhpB-NarQ-NarX-like"/>
    <property type="match status" value="1"/>
</dbReference>
<evidence type="ECO:0000256" key="11">
    <source>
        <dbReference type="ARBA" id="ARBA00023012"/>
    </source>
</evidence>
<dbReference type="EC" id="2.7.13.3" evidence="13"/>
<dbReference type="Proteomes" id="UP001596267">
    <property type="component" value="Unassembled WGS sequence"/>
</dbReference>
<comment type="catalytic activity">
    <reaction evidence="1 13">
        <text>ATP + protein L-histidine = ADP + protein N-phospho-L-histidine.</text>
        <dbReference type="EC" id="2.7.13.3"/>
    </reaction>
</comment>
<evidence type="ECO:0000256" key="8">
    <source>
        <dbReference type="ARBA" id="ARBA00022777"/>
    </source>
</evidence>
<dbReference type="SMART" id="SM00387">
    <property type="entry name" value="HATPase_c"/>
    <property type="match status" value="1"/>
</dbReference>
<dbReference type="SUPFAM" id="SSF55874">
    <property type="entry name" value="ATPase domain of HSP90 chaperone/DNA topoisomerase II/histidine kinase"/>
    <property type="match status" value="1"/>
</dbReference>
<sequence length="348" mass="39283">MTAIKRSVMIGIGFALTCLLLFSTVFFFTFPLSDWNMLWKQQIGHLPFVFIVPILALFIGALAGLITGLHWRQQMILLDDALERVEQGKPIDANQSMGHSAELKTIFEHTNKLSTQMTKLTQLAQQTANTTSAIEEKAIQKIVSEERNRLARELHDSVSQQLFAASMLMSTINELRHGSDDSESRQLKLVEQTIHQSQLEMRALFLHLRPVQLHGKALKQGMEELLLELKQKVPMTIHATIESVKLDRGIEDQLFRILQESVSNTLRHAKAQNLDVLLVKRESFVILRITDDGIGFQVKASKPGAYGLQNIKERSTQIGAQMKLVSVPNQGTQLEVKVPIIKGEERFD</sequence>
<dbReference type="InterPro" id="IPR050482">
    <property type="entry name" value="Sensor_HK_TwoCompSys"/>
</dbReference>
<dbReference type="Pfam" id="PF07730">
    <property type="entry name" value="HisKA_3"/>
    <property type="match status" value="1"/>
</dbReference>
<evidence type="ECO:0000256" key="7">
    <source>
        <dbReference type="ARBA" id="ARBA00022741"/>
    </source>
</evidence>
<feature type="transmembrane region" description="Helical" evidence="14">
    <location>
        <begin position="7"/>
        <end position="28"/>
    </location>
</feature>
<feature type="transmembrane region" description="Helical" evidence="14">
    <location>
        <begin position="48"/>
        <end position="69"/>
    </location>
</feature>
<evidence type="ECO:0000256" key="6">
    <source>
        <dbReference type="ARBA" id="ARBA00022692"/>
    </source>
</evidence>
<protein>
    <recommendedName>
        <fullName evidence="13">Sensor histidine kinase</fullName>
        <ecNumber evidence="13">2.7.13.3</ecNumber>
    </recommendedName>
</protein>
<accession>A0ABW1WDD8</accession>
<evidence type="ECO:0000256" key="14">
    <source>
        <dbReference type="SAM" id="Phobius"/>
    </source>
</evidence>
<keyword evidence="8 13" id="KW-0418">Kinase</keyword>
<keyword evidence="17" id="KW-1185">Reference proteome</keyword>
<dbReference type="InterPro" id="IPR017202">
    <property type="entry name" value="LiaS/VraS"/>
</dbReference>
<keyword evidence="11 13" id="KW-0902">Two-component regulatory system</keyword>
<dbReference type="PANTHER" id="PTHR24421">
    <property type="entry name" value="NITRATE/NITRITE SENSOR PROTEIN NARX-RELATED"/>
    <property type="match status" value="1"/>
</dbReference>
<evidence type="ECO:0000313" key="17">
    <source>
        <dbReference type="Proteomes" id="UP001596267"/>
    </source>
</evidence>
<evidence type="ECO:0000256" key="12">
    <source>
        <dbReference type="ARBA" id="ARBA00023136"/>
    </source>
</evidence>
<dbReference type="EMBL" id="JBHSTQ010000005">
    <property type="protein sequence ID" value="MFC6386391.1"/>
    <property type="molecule type" value="Genomic_DNA"/>
</dbReference>
<comment type="subcellular location">
    <subcellularLocation>
        <location evidence="2 13">Cell membrane</location>
        <topology evidence="2 13">Multi-pass membrane protein</topology>
    </subcellularLocation>
</comment>
<dbReference type="Pfam" id="PF02518">
    <property type="entry name" value="HATPase_c"/>
    <property type="match status" value="1"/>
</dbReference>
<proteinExistence type="predicted"/>
<dbReference type="GO" id="GO:0016301">
    <property type="term" value="F:kinase activity"/>
    <property type="evidence" value="ECO:0007669"/>
    <property type="project" value="UniProtKB-KW"/>
</dbReference>
<reference evidence="17" key="1">
    <citation type="journal article" date="2019" name="Int. J. Syst. Evol. Microbiol.">
        <title>The Global Catalogue of Microorganisms (GCM) 10K type strain sequencing project: providing services to taxonomists for standard genome sequencing and annotation.</title>
        <authorList>
            <consortium name="The Broad Institute Genomics Platform"/>
            <consortium name="The Broad Institute Genome Sequencing Center for Infectious Disease"/>
            <person name="Wu L."/>
            <person name="Ma J."/>
        </authorList>
    </citation>
    <scope>NUCLEOTIDE SEQUENCE [LARGE SCALE GENOMIC DNA]</scope>
    <source>
        <strain evidence="17">CCUG 42001</strain>
    </source>
</reference>
<comment type="caution">
    <text evidence="16">The sequence shown here is derived from an EMBL/GenBank/DDBJ whole genome shotgun (WGS) entry which is preliminary data.</text>
</comment>
<gene>
    <name evidence="16" type="ORF">ACFP7A_07245</name>
</gene>
<dbReference type="InterPro" id="IPR011712">
    <property type="entry name" value="Sig_transdc_His_kin_sub3_dim/P"/>
</dbReference>
<dbReference type="Gene3D" id="3.30.565.10">
    <property type="entry name" value="Histidine kinase-like ATPase, C-terminal domain"/>
    <property type="match status" value="1"/>
</dbReference>
<evidence type="ECO:0000256" key="1">
    <source>
        <dbReference type="ARBA" id="ARBA00000085"/>
    </source>
</evidence>
<evidence type="ECO:0000256" key="13">
    <source>
        <dbReference type="PIRNR" id="PIRNR037431"/>
    </source>
</evidence>
<evidence type="ECO:0000256" key="9">
    <source>
        <dbReference type="ARBA" id="ARBA00022840"/>
    </source>
</evidence>
<evidence type="ECO:0000256" key="5">
    <source>
        <dbReference type="ARBA" id="ARBA00022679"/>
    </source>
</evidence>
<dbReference type="PIRSF" id="PIRSF037431">
    <property type="entry name" value="STHK_LiaS"/>
    <property type="match status" value="1"/>
</dbReference>
<evidence type="ECO:0000256" key="2">
    <source>
        <dbReference type="ARBA" id="ARBA00004651"/>
    </source>
</evidence>
<keyword evidence="12 13" id="KW-0472">Membrane</keyword>
<dbReference type="InterPro" id="IPR036890">
    <property type="entry name" value="HATPase_C_sf"/>
</dbReference>
<keyword evidence="7 13" id="KW-0547">Nucleotide-binding</keyword>